<dbReference type="SUPFAM" id="SSF57302">
    <property type="entry name" value="Snake toxin-like"/>
    <property type="match status" value="1"/>
</dbReference>
<evidence type="ECO:0000259" key="4">
    <source>
        <dbReference type="Pfam" id="PF00021"/>
    </source>
</evidence>
<reference evidence="5" key="1">
    <citation type="submission" date="2022-03" db="EMBL/GenBank/DDBJ databases">
        <authorList>
            <person name="Alioto T."/>
            <person name="Alioto T."/>
            <person name="Gomez Garrido J."/>
        </authorList>
    </citation>
    <scope>NUCLEOTIDE SEQUENCE</scope>
</reference>
<dbReference type="Proteomes" id="UP001295444">
    <property type="component" value="Chromosome 03"/>
</dbReference>
<accession>A0AAD1RNR2</accession>
<dbReference type="EMBL" id="OW240914">
    <property type="protein sequence ID" value="CAH2275201.1"/>
    <property type="molecule type" value="Genomic_DNA"/>
</dbReference>
<dbReference type="PANTHER" id="PTHR10036:SF14">
    <property type="entry name" value="LYMPHOCYTE ANTIGEN 6D-LIKE ISOFORM X1"/>
    <property type="match status" value="1"/>
</dbReference>
<evidence type="ECO:0000256" key="1">
    <source>
        <dbReference type="ARBA" id="ARBA00022729"/>
    </source>
</evidence>
<dbReference type="CDD" id="cd23553">
    <property type="entry name" value="TFP_LU_ECD_Ly6PGE"/>
    <property type="match status" value="1"/>
</dbReference>
<dbReference type="PANTHER" id="PTHR10036">
    <property type="entry name" value="CD59 GLYCOPROTEIN"/>
    <property type="match status" value="1"/>
</dbReference>
<gene>
    <name evidence="5" type="ORF">PECUL_23A052334</name>
</gene>
<evidence type="ECO:0000313" key="5">
    <source>
        <dbReference type="EMBL" id="CAH2275201.1"/>
    </source>
</evidence>
<evidence type="ECO:0000313" key="6">
    <source>
        <dbReference type="Proteomes" id="UP001295444"/>
    </source>
</evidence>
<dbReference type="Gene3D" id="2.10.60.10">
    <property type="entry name" value="CD59"/>
    <property type="match status" value="1"/>
</dbReference>
<dbReference type="InterPro" id="IPR045860">
    <property type="entry name" value="Snake_toxin-like_sf"/>
</dbReference>
<protein>
    <recommendedName>
        <fullName evidence="4">UPAR/Ly6 domain-containing protein</fullName>
    </recommendedName>
</protein>
<evidence type="ECO:0000256" key="3">
    <source>
        <dbReference type="SAM" id="SignalP"/>
    </source>
</evidence>
<evidence type="ECO:0000256" key="2">
    <source>
        <dbReference type="ARBA" id="ARBA00023157"/>
    </source>
</evidence>
<proteinExistence type="predicted"/>
<feature type="signal peptide" evidence="3">
    <location>
        <begin position="1"/>
        <end position="20"/>
    </location>
</feature>
<dbReference type="AlphaFoldDB" id="A0AAD1RNR2"/>
<organism evidence="5 6">
    <name type="scientific">Pelobates cultripes</name>
    <name type="common">Western spadefoot toad</name>
    <dbReference type="NCBI Taxonomy" id="61616"/>
    <lineage>
        <taxon>Eukaryota</taxon>
        <taxon>Metazoa</taxon>
        <taxon>Chordata</taxon>
        <taxon>Craniata</taxon>
        <taxon>Vertebrata</taxon>
        <taxon>Euteleostomi</taxon>
        <taxon>Amphibia</taxon>
        <taxon>Batrachia</taxon>
        <taxon>Anura</taxon>
        <taxon>Pelobatoidea</taxon>
        <taxon>Pelobatidae</taxon>
        <taxon>Pelobates</taxon>
    </lineage>
</organism>
<dbReference type="InterPro" id="IPR016054">
    <property type="entry name" value="LY6_UPA_recep-like"/>
</dbReference>
<keyword evidence="2" id="KW-1015">Disulfide bond</keyword>
<feature type="domain" description="UPAR/Ly6" evidence="4">
    <location>
        <begin position="28"/>
        <end position="98"/>
    </location>
</feature>
<keyword evidence="1 3" id="KW-0732">Signal</keyword>
<keyword evidence="6" id="KW-1185">Reference proteome</keyword>
<dbReference type="Pfam" id="PF00021">
    <property type="entry name" value="UPAR_LY6"/>
    <property type="match status" value="1"/>
</dbReference>
<sequence>MKALLLITFLLMLPLGIVFPCSFCKGKGLRCYSCVASSEEECYKQGSHVCPQYAEVCSTISSPNSIIKSCSYKSFCDHVRQNGNGATVECCFSDDCNGPPQGNHAGLKNSAASQALPPILLITSLLILRPL</sequence>
<name>A0AAD1RNR2_PELCU</name>
<feature type="chain" id="PRO_5042275318" description="UPAR/Ly6 domain-containing protein" evidence="3">
    <location>
        <begin position="21"/>
        <end position="131"/>
    </location>
</feature>